<comment type="subcellular location">
    <subcellularLocation>
        <location evidence="1">Membrane</location>
        <topology evidence="1">Multi-pass membrane protein</topology>
    </subcellularLocation>
</comment>
<dbReference type="AlphaFoldDB" id="A0A5C7IB93"/>
<feature type="transmembrane region" description="Helical" evidence="12">
    <location>
        <begin position="405"/>
        <end position="424"/>
    </location>
</feature>
<dbReference type="PANTHER" id="PTHR12266:SF24">
    <property type="entry name" value="CATION_CALCIUM EXCHANGER 1"/>
    <property type="match status" value="1"/>
</dbReference>
<feature type="transmembrane region" description="Helical" evidence="12">
    <location>
        <begin position="181"/>
        <end position="203"/>
    </location>
</feature>
<feature type="transmembrane region" description="Helical" evidence="12">
    <location>
        <begin position="15"/>
        <end position="35"/>
    </location>
</feature>
<dbReference type="GO" id="GO:0008324">
    <property type="term" value="F:monoatomic cation transmembrane transporter activity"/>
    <property type="evidence" value="ECO:0007669"/>
    <property type="project" value="TreeGrafter"/>
</dbReference>
<feature type="transmembrane region" description="Helical" evidence="12">
    <location>
        <begin position="436"/>
        <end position="453"/>
    </location>
</feature>
<evidence type="ECO:0000256" key="6">
    <source>
        <dbReference type="ARBA" id="ARBA00022958"/>
    </source>
</evidence>
<reference evidence="15" key="1">
    <citation type="journal article" date="2019" name="Gigascience">
        <title>De novo genome assembly of the endangered Acer yangbiense, a plant species with extremely small populations endemic to Yunnan Province, China.</title>
        <authorList>
            <person name="Yang J."/>
            <person name="Wariss H.M."/>
            <person name="Tao L."/>
            <person name="Zhang R."/>
            <person name="Yun Q."/>
            <person name="Hollingsworth P."/>
            <person name="Dao Z."/>
            <person name="Luo G."/>
            <person name="Guo H."/>
            <person name="Ma Y."/>
            <person name="Sun W."/>
        </authorList>
    </citation>
    <scope>NUCLEOTIDE SEQUENCE [LARGE SCALE GENOMIC DNA]</scope>
    <source>
        <strain evidence="15">cv. Malutang</strain>
    </source>
</reference>
<evidence type="ECO:0000259" key="13">
    <source>
        <dbReference type="Pfam" id="PF01699"/>
    </source>
</evidence>
<feature type="transmembrane region" description="Helical" evidence="12">
    <location>
        <begin position="576"/>
        <end position="594"/>
    </location>
</feature>
<evidence type="ECO:0000256" key="5">
    <source>
        <dbReference type="ARBA" id="ARBA00022692"/>
    </source>
</evidence>
<evidence type="ECO:0000256" key="11">
    <source>
        <dbReference type="ARBA" id="ARBA00038187"/>
    </source>
</evidence>
<feature type="transmembrane region" description="Helical" evidence="12">
    <location>
        <begin position="105"/>
        <end position="124"/>
    </location>
</feature>
<keyword evidence="2" id="KW-0813">Transport</keyword>
<feature type="transmembrane region" description="Helical" evidence="12">
    <location>
        <begin position="546"/>
        <end position="564"/>
    </location>
</feature>
<dbReference type="GO" id="GO:0016020">
    <property type="term" value="C:membrane"/>
    <property type="evidence" value="ECO:0007669"/>
    <property type="project" value="UniProtKB-SubCell"/>
</dbReference>
<name>A0A5C7IB93_9ROSI</name>
<protein>
    <recommendedName>
        <fullName evidence="13">Sodium/calcium exchanger membrane region domain-containing protein</fullName>
    </recommendedName>
</protein>
<accession>A0A5C7IB93</accession>
<evidence type="ECO:0000256" key="9">
    <source>
        <dbReference type="ARBA" id="ARBA00023136"/>
    </source>
</evidence>
<keyword evidence="4" id="KW-0633">Potassium transport</keyword>
<feature type="transmembrane region" description="Helical" evidence="12">
    <location>
        <begin position="367"/>
        <end position="385"/>
    </location>
</feature>
<keyword evidence="10" id="KW-0739">Sodium transport</keyword>
<comment type="caution">
    <text evidence="14">The sequence shown here is derived from an EMBL/GenBank/DDBJ whole genome shotgun (WGS) entry which is preliminary data.</text>
</comment>
<dbReference type="Gene3D" id="1.20.1420.30">
    <property type="entry name" value="NCX, central ion-binding region"/>
    <property type="match status" value="2"/>
</dbReference>
<evidence type="ECO:0000256" key="4">
    <source>
        <dbReference type="ARBA" id="ARBA00022538"/>
    </source>
</evidence>
<dbReference type="Pfam" id="PF01699">
    <property type="entry name" value="Na_Ca_ex"/>
    <property type="match status" value="2"/>
</dbReference>
<dbReference type="InterPro" id="IPR044880">
    <property type="entry name" value="NCX_ion-bd_dom_sf"/>
</dbReference>
<keyword evidence="15" id="KW-1185">Reference proteome</keyword>
<dbReference type="GO" id="GO:0006813">
    <property type="term" value="P:potassium ion transport"/>
    <property type="evidence" value="ECO:0007669"/>
    <property type="project" value="UniProtKB-KW"/>
</dbReference>
<feature type="domain" description="Sodium/calcium exchanger membrane region" evidence="13">
    <location>
        <begin position="114"/>
        <end position="257"/>
    </location>
</feature>
<keyword evidence="5 12" id="KW-0812">Transmembrane</keyword>
<feature type="transmembrane region" description="Helical" evidence="12">
    <location>
        <begin position="241"/>
        <end position="264"/>
    </location>
</feature>
<evidence type="ECO:0000256" key="1">
    <source>
        <dbReference type="ARBA" id="ARBA00004141"/>
    </source>
</evidence>
<gene>
    <name evidence="14" type="ORF">EZV62_007693</name>
</gene>
<evidence type="ECO:0000256" key="8">
    <source>
        <dbReference type="ARBA" id="ARBA00023053"/>
    </source>
</evidence>
<dbReference type="OrthoDB" id="407410at2759"/>
<dbReference type="PANTHER" id="PTHR12266">
    <property type="entry name" value="NA+/CA2+ K+ INDEPENDENT EXCHANGER"/>
    <property type="match status" value="1"/>
</dbReference>
<organism evidence="14 15">
    <name type="scientific">Acer yangbiense</name>
    <dbReference type="NCBI Taxonomy" id="1000413"/>
    <lineage>
        <taxon>Eukaryota</taxon>
        <taxon>Viridiplantae</taxon>
        <taxon>Streptophyta</taxon>
        <taxon>Embryophyta</taxon>
        <taxon>Tracheophyta</taxon>
        <taxon>Spermatophyta</taxon>
        <taxon>Magnoliopsida</taxon>
        <taxon>eudicotyledons</taxon>
        <taxon>Gunneridae</taxon>
        <taxon>Pentapetalae</taxon>
        <taxon>rosids</taxon>
        <taxon>malvids</taxon>
        <taxon>Sapindales</taxon>
        <taxon>Sapindaceae</taxon>
        <taxon>Hippocastanoideae</taxon>
        <taxon>Acereae</taxon>
        <taxon>Acer</taxon>
    </lineage>
</organism>
<evidence type="ECO:0000256" key="12">
    <source>
        <dbReference type="SAM" id="Phobius"/>
    </source>
</evidence>
<evidence type="ECO:0000256" key="7">
    <source>
        <dbReference type="ARBA" id="ARBA00022989"/>
    </source>
</evidence>
<evidence type="ECO:0000313" key="14">
    <source>
        <dbReference type="EMBL" id="TXG66418.1"/>
    </source>
</evidence>
<dbReference type="InterPro" id="IPR004837">
    <property type="entry name" value="NaCa_Exmemb"/>
</dbReference>
<evidence type="ECO:0000256" key="2">
    <source>
        <dbReference type="ARBA" id="ARBA00022448"/>
    </source>
</evidence>
<evidence type="ECO:0000256" key="10">
    <source>
        <dbReference type="ARBA" id="ARBA00023201"/>
    </source>
</evidence>
<sequence>MASLSSLSQSRKLSLFLNISFLFLITSQLITTTFLDQTTISTTTTTTRYSVSEGINDNEDSEGCTGIHDYSDYKSQCIYVMSHVGCKPKGYLNYLKIFYCTCGKFPILGYAFLLLWLLVLFYLLGNTAAKYFCSSLESLSKILKLPPTIAGITLLSLGNGASDVFSSIASFTKSDDGDVGFNSILGGAFFVSSVVVGIISIVISPNQISVDKQSFIRDLLFFVFTLFSLLLIILIGKINFWGAISFVSIYILYVSVVSASHFYYKNRERKIDLFAIPKNAFFVNSQADFGEIGIPLLGYVDDEKPVSESKNIRIEDHDQQSSVRWFNLDSPFCYYSVKILNVLELPLYLPRRLTIPIVSEEDWSKPYAVISVTVAPLLLATIYNTQQQSEREQQHYMLGLSRSSLITYMVAGLISIFLGNLAFVTTKKTTPPSRCLLPWLAGGFLMSVTWTYITADELVSLLVSVGNILGISPSVLGLTILAWGNSTGDLVANVAMAMNGGPDGAQIAISGCYAGPMFNTLVGLGISLVYSSSSEYPSSYVIPSDSSLYETLGFLMGGLLWALVILPRKNMKPDRFLGSGLLAIYMCFLFLRLAREIGLLELH</sequence>
<comment type="similarity">
    <text evidence="11">Belongs to the Ca(2+):cation antiporter (CaCA) (TC 2.A.19) family. Cation/calcium exchanger (CCX) subfamily.</text>
</comment>
<evidence type="ECO:0000313" key="15">
    <source>
        <dbReference type="Proteomes" id="UP000323000"/>
    </source>
</evidence>
<feature type="transmembrane region" description="Helical" evidence="12">
    <location>
        <begin position="459"/>
        <end position="483"/>
    </location>
</feature>
<keyword evidence="9 12" id="KW-0472">Membrane</keyword>
<dbReference type="InterPro" id="IPR051359">
    <property type="entry name" value="CaCA_antiporter"/>
</dbReference>
<feature type="transmembrane region" description="Helical" evidence="12">
    <location>
        <begin position="504"/>
        <end position="526"/>
    </location>
</feature>
<feature type="transmembrane region" description="Helical" evidence="12">
    <location>
        <begin position="215"/>
        <end position="235"/>
    </location>
</feature>
<proteinExistence type="inferred from homology"/>
<keyword evidence="3" id="KW-0050">Antiport</keyword>
<feature type="domain" description="Sodium/calcium exchanger membrane region" evidence="13">
    <location>
        <begin position="440"/>
        <end position="593"/>
    </location>
</feature>
<dbReference type="Proteomes" id="UP000323000">
    <property type="component" value="Chromosome 3"/>
</dbReference>
<dbReference type="GO" id="GO:0015297">
    <property type="term" value="F:antiporter activity"/>
    <property type="evidence" value="ECO:0007669"/>
    <property type="project" value="UniProtKB-KW"/>
</dbReference>
<feature type="transmembrane region" description="Helical" evidence="12">
    <location>
        <begin position="145"/>
        <end position="169"/>
    </location>
</feature>
<dbReference type="GO" id="GO:0006814">
    <property type="term" value="P:sodium ion transport"/>
    <property type="evidence" value="ECO:0007669"/>
    <property type="project" value="UniProtKB-KW"/>
</dbReference>
<keyword evidence="6" id="KW-0630">Potassium</keyword>
<keyword evidence="7 12" id="KW-1133">Transmembrane helix</keyword>
<keyword evidence="8" id="KW-0915">Sodium</keyword>
<evidence type="ECO:0000256" key="3">
    <source>
        <dbReference type="ARBA" id="ARBA00022449"/>
    </source>
</evidence>
<dbReference type="EMBL" id="VAHF01000003">
    <property type="protein sequence ID" value="TXG66418.1"/>
    <property type="molecule type" value="Genomic_DNA"/>
</dbReference>
<keyword evidence="10" id="KW-0406">Ion transport</keyword>